<protein>
    <submittedName>
        <fullName evidence="1">Uncharacterized protein</fullName>
    </submittedName>
</protein>
<reference evidence="1 2" key="1">
    <citation type="journal article" date="2014" name="Agronomy (Basel)">
        <title>A Draft Genome Sequence for Ensete ventricosum, the Drought-Tolerant Tree Against Hunger.</title>
        <authorList>
            <person name="Harrison J."/>
            <person name="Moore K.A."/>
            <person name="Paszkiewicz K."/>
            <person name="Jones T."/>
            <person name="Grant M."/>
            <person name="Ambacheew D."/>
            <person name="Muzemil S."/>
            <person name="Studholme D.J."/>
        </authorList>
    </citation>
    <scope>NUCLEOTIDE SEQUENCE [LARGE SCALE GENOMIC DNA]</scope>
</reference>
<organism evidence="1 2">
    <name type="scientific">Ensete ventricosum</name>
    <name type="common">Abyssinian banana</name>
    <name type="synonym">Musa ensete</name>
    <dbReference type="NCBI Taxonomy" id="4639"/>
    <lineage>
        <taxon>Eukaryota</taxon>
        <taxon>Viridiplantae</taxon>
        <taxon>Streptophyta</taxon>
        <taxon>Embryophyta</taxon>
        <taxon>Tracheophyta</taxon>
        <taxon>Spermatophyta</taxon>
        <taxon>Magnoliopsida</taxon>
        <taxon>Liliopsida</taxon>
        <taxon>Zingiberales</taxon>
        <taxon>Musaceae</taxon>
        <taxon>Ensete</taxon>
    </lineage>
</organism>
<dbReference type="EMBL" id="AMZH03015598">
    <property type="protein sequence ID" value="RRT45795.1"/>
    <property type="molecule type" value="Genomic_DNA"/>
</dbReference>
<dbReference type="AlphaFoldDB" id="A0A426Y203"/>
<sequence>RELHGAVEYRHHSPQLVERRSTDYGIVWRREDDYHEDDHERLGTWFLTNCHRQGRRPESVGDAYGNDQGIVMIWVFFSLGSKTDLWVEATSRPLLDCGPGIGLAHRGAIASSSRSADYDVNLSFDRVDWVWSLIPFRSSIGVISLFSDIMAEMPLAD</sequence>
<dbReference type="Proteomes" id="UP000287651">
    <property type="component" value="Unassembled WGS sequence"/>
</dbReference>
<evidence type="ECO:0000313" key="1">
    <source>
        <dbReference type="EMBL" id="RRT45795.1"/>
    </source>
</evidence>
<gene>
    <name evidence="1" type="ORF">B296_00054881</name>
</gene>
<accession>A0A426Y203</accession>
<evidence type="ECO:0000313" key="2">
    <source>
        <dbReference type="Proteomes" id="UP000287651"/>
    </source>
</evidence>
<comment type="caution">
    <text evidence="1">The sequence shown here is derived from an EMBL/GenBank/DDBJ whole genome shotgun (WGS) entry which is preliminary data.</text>
</comment>
<feature type="non-terminal residue" evidence="1">
    <location>
        <position position="1"/>
    </location>
</feature>
<proteinExistence type="predicted"/>
<name>A0A426Y203_ENSVE</name>